<accession>A0A1I7W9Y9</accession>
<organism evidence="1 2">
    <name type="scientific">Heterorhabditis bacteriophora</name>
    <name type="common">Entomopathogenic nematode worm</name>
    <dbReference type="NCBI Taxonomy" id="37862"/>
    <lineage>
        <taxon>Eukaryota</taxon>
        <taxon>Metazoa</taxon>
        <taxon>Ecdysozoa</taxon>
        <taxon>Nematoda</taxon>
        <taxon>Chromadorea</taxon>
        <taxon>Rhabditida</taxon>
        <taxon>Rhabditina</taxon>
        <taxon>Rhabditomorpha</taxon>
        <taxon>Strongyloidea</taxon>
        <taxon>Heterorhabditidae</taxon>
        <taxon>Heterorhabditis</taxon>
    </lineage>
</organism>
<keyword evidence="1" id="KW-1185">Reference proteome</keyword>
<dbReference type="AlphaFoldDB" id="A0A1I7W9Y9"/>
<proteinExistence type="predicted"/>
<reference evidence="2" key="1">
    <citation type="submission" date="2016-11" db="UniProtKB">
        <authorList>
            <consortium name="WormBaseParasite"/>
        </authorList>
    </citation>
    <scope>IDENTIFICATION</scope>
</reference>
<protein>
    <submittedName>
        <fullName evidence="2">MPN domain-containing protein</fullName>
    </submittedName>
</protein>
<dbReference type="Proteomes" id="UP000095283">
    <property type="component" value="Unplaced"/>
</dbReference>
<evidence type="ECO:0000313" key="2">
    <source>
        <dbReference type="WBParaSite" id="Hba_01475"/>
    </source>
</evidence>
<evidence type="ECO:0000313" key="1">
    <source>
        <dbReference type="Proteomes" id="UP000095283"/>
    </source>
</evidence>
<name>A0A1I7W9Y9_HETBA</name>
<sequence length="109" mass="12288">MLQKPSLFGDQARFIENTNSKSIIASIQNPLTGLAHHVRDNPVKQASGLPYSNKHRVANFLDLHCHLKYITLVRPKEMGSSIVLLNICIFQLPKDSTPPYERLIPPSEQ</sequence>
<dbReference type="WBParaSite" id="Hba_01475">
    <property type="protein sequence ID" value="Hba_01475"/>
    <property type="gene ID" value="Hba_01475"/>
</dbReference>